<evidence type="ECO:0000313" key="3">
    <source>
        <dbReference type="EMBL" id="GGD75837.1"/>
    </source>
</evidence>
<sequence>MLRKPFKSPFLLSLILGFTVIACNKESIDTEDENELITSVKLNFTANGSTQTFAYSDPDGDGGKAPTVSTISLKPNTTYTMTIEILDESKNPVSNITNEVATEKDEHLFIYTPTPSSLLTYTYGDKDSRNLNVGLTGSVKTGAAGTGKLKVQLRHQPPVNGKPSKDGSTTPGSDDVNIDFNVTLQ</sequence>
<proteinExistence type="predicted"/>
<protein>
    <recommendedName>
        <fullName evidence="5">Type 1 periplasmic binding fold superfamily protein</fullName>
    </recommendedName>
</protein>
<dbReference type="AlphaFoldDB" id="A0A917DX14"/>
<name>A0A917DX14_9BACT</name>
<accession>A0A917DX14</accession>
<reference evidence="3" key="2">
    <citation type="submission" date="2020-09" db="EMBL/GenBank/DDBJ databases">
        <authorList>
            <person name="Sun Q."/>
            <person name="Zhou Y."/>
        </authorList>
    </citation>
    <scope>NUCLEOTIDE SEQUENCE</scope>
    <source>
        <strain evidence="3">CGMCC 1.15958</strain>
    </source>
</reference>
<dbReference type="EMBL" id="BMKK01000011">
    <property type="protein sequence ID" value="GGD75837.1"/>
    <property type="molecule type" value="Genomic_DNA"/>
</dbReference>
<comment type="caution">
    <text evidence="3">The sequence shown here is derived from an EMBL/GenBank/DDBJ whole genome shotgun (WGS) entry which is preliminary data.</text>
</comment>
<feature type="chain" id="PRO_5037962670" description="Type 1 periplasmic binding fold superfamily protein" evidence="2">
    <location>
        <begin position="23"/>
        <end position="185"/>
    </location>
</feature>
<evidence type="ECO:0008006" key="5">
    <source>
        <dbReference type="Google" id="ProtNLM"/>
    </source>
</evidence>
<dbReference type="RefSeq" id="WP_188769617.1">
    <property type="nucleotide sequence ID" value="NZ_BMKK01000011.1"/>
</dbReference>
<organism evidence="3 4">
    <name type="scientific">Emticicia aquatilis</name>
    <dbReference type="NCBI Taxonomy" id="1537369"/>
    <lineage>
        <taxon>Bacteria</taxon>
        <taxon>Pseudomonadati</taxon>
        <taxon>Bacteroidota</taxon>
        <taxon>Cytophagia</taxon>
        <taxon>Cytophagales</taxon>
        <taxon>Leadbetterellaceae</taxon>
        <taxon>Emticicia</taxon>
    </lineage>
</organism>
<evidence type="ECO:0000256" key="2">
    <source>
        <dbReference type="SAM" id="SignalP"/>
    </source>
</evidence>
<keyword evidence="2" id="KW-0732">Signal</keyword>
<evidence type="ECO:0000256" key="1">
    <source>
        <dbReference type="SAM" id="MobiDB-lite"/>
    </source>
</evidence>
<evidence type="ECO:0000313" key="4">
    <source>
        <dbReference type="Proteomes" id="UP000609064"/>
    </source>
</evidence>
<feature type="region of interest" description="Disordered" evidence="1">
    <location>
        <begin position="154"/>
        <end position="185"/>
    </location>
</feature>
<dbReference type="PROSITE" id="PS51257">
    <property type="entry name" value="PROKAR_LIPOPROTEIN"/>
    <property type="match status" value="1"/>
</dbReference>
<dbReference type="Proteomes" id="UP000609064">
    <property type="component" value="Unassembled WGS sequence"/>
</dbReference>
<gene>
    <name evidence="3" type="ORF">GCM10011514_44710</name>
</gene>
<reference evidence="3" key="1">
    <citation type="journal article" date="2014" name="Int. J. Syst. Evol. Microbiol.">
        <title>Complete genome sequence of Corynebacterium casei LMG S-19264T (=DSM 44701T), isolated from a smear-ripened cheese.</title>
        <authorList>
            <consortium name="US DOE Joint Genome Institute (JGI-PGF)"/>
            <person name="Walter F."/>
            <person name="Albersmeier A."/>
            <person name="Kalinowski J."/>
            <person name="Ruckert C."/>
        </authorList>
    </citation>
    <scope>NUCLEOTIDE SEQUENCE</scope>
    <source>
        <strain evidence="3">CGMCC 1.15958</strain>
    </source>
</reference>
<feature type="signal peptide" evidence="2">
    <location>
        <begin position="1"/>
        <end position="22"/>
    </location>
</feature>
<keyword evidence="4" id="KW-1185">Reference proteome</keyword>